<dbReference type="InterPro" id="IPR011032">
    <property type="entry name" value="GroES-like_sf"/>
</dbReference>
<dbReference type="InterPro" id="IPR020843">
    <property type="entry name" value="ER"/>
</dbReference>
<dbReference type="GO" id="GO:0008270">
    <property type="term" value="F:zinc ion binding"/>
    <property type="evidence" value="ECO:0007669"/>
    <property type="project" value="InterPro"/>
</dbReference>
<evidence type="ECO:0000313" key="3">
    <source>
        <dbReference type="EMBL" id="OGG12501.1"/>
    </source>
</evidence>
<evidence type="ECO:0000259" key="2">
    <source>
        <dbReference type="SMART" id="SM00829"/>
    </source>
</evidence>
<accession>A0A1F5ZJB7</accession>
<dbReference type="Gene3D" id="3.40.50.720">
    <property type="entry name" value="NAD(P)-binding Rossmann-like Domain"/>
    <property type="match status" value="1"/>
</dbReference>
<dbReference type="InterPro" id="IPR050700">
    <property type="entry name" value="YIM1/Zinc_Alcohol_DH_Fams"/>
</dbReference>
<dbReference type="Proteomes" id="UP000177416">
    <property type="component" value="Unassembled WGS sequence"/>
</dbReference>
<dbReference type="SUPFAM" id="SSF51735">
    <property type="entry name" value="NAD(P)-binding Rossmann-fold domains"/>
    <property type="match status" value="1"/>
</dbReference>
<dbReference type="AlphaFoldDB" id="A0A1F5ZJB7"/>
<dbReference type="PROSITE" id="PS01162">
    <property type="entry name" value="QOR_ZETA_CRYSTAL"/>
    <property type="match status" value="1"/>
</dbReference>
<dbReference type="Gene3D" id="3.90.180.10">
    <property type="entry name" value="Medium-chain alcohol dehydrogenases, catalytic domain"/>
    <property type="match status" value="1"/>
</dbReference>
<evidence type="ECO:0000256" key="1">
    <source>
        <dbReference type="ARBA" id="ARBA00023002"/>
    </source>
</evidence>
<dbReference type="GO" id="GO:0016491">
    <property type="term" value="F:oxidoreductase activity"/>
    <property type="evidence" value="ECO:0007669"/>
    <property type="project" value="UniProtKB-KW"/>
</dbReference>
<reference evidence="3 4" key="1">
    <citation type="journal article" date="2016" name="Nat. Commun.">
        <title>Thousands of microbial genomes shed light on interconnected biogeochemical processes in an aquifer system.</title>
        <authorList>
            <person name="Anantharaman K."/>
            <person name="Brown C.T."/>
            <person name="Hug L.A."/>
            <person name="Sharon I."/>
            <person name="Castelle C.J."/>
            <person name="Probst A.J."/>
            <person name="Thomas B.C."/>
            <person name="Singh A."/>
            <person name="Wilkins M.J."/>
            <person name="Karaoz U."/>
            <person name="Brodie E.L."/>
            <person name="Williams K.H."/>
            <person name="Hubbard S.S."/>
            <person name="Banfield J.F."/>
        </authorList>
    </citation>
    <scope>NUCLEOTIDE SEQUENCE [LARGE SCALE GENOMIC DNA]</scope>
</reference>
<organism evidence="3 4">
    <name type="scientific">Candidatus Gottesmanbacteria bacterium RIFCSPHIGHO2_01_FULL_46_14</name>
    <dbReference type="NCBI Taxonomy" id="1798380"/>
    <lineage>
        <taxon>Bacteria</taxon>
        <taxon>Candidatus Gottesmaniibacteriota</taxon>
    </lineage>
</organism>
<dbReference type="Pfam" id="PF08240">
    <property type="entry name" value="ADH_N"/>
    <property type="match status" value="1"/>
</dbReference>
<dbReference type="PANTHER" id="PTHR11695">
    <property type="entry name" value="ALCOHOL DEHYDROGENASE RELATED"/>
    <property type="match status" value="1"/>
</dbReference>
<dbReference type="EMBL" id="MFJJ01000059">
    <property type="protein sequence ID" value="OGG12501.1"/>
    <property type="molecule type" value="Genomic_DNA"/>
</dbReference>
<feature type="domain" description="Enoyl reductase (ER)" evidence="2">
    <location>
        <begin position="10"/>
        <end position="300"/>
    </location>
</feature>
<proteinExistence type="predicted"/>
<comment type="caution">
    <text evidence="3">The sequence shown here is derived from an EMBL/GenBank/DDBJ whole genome shotgun (WGS) entry which is preliminary data.</text>
</comment>
<gene>
    <name evidence="3" type="ORF">A2875_04480</name>
</gene>
<dbReference type="InterPro" id="IPR013154">
    <property type="entry name" value="ADH-like_N"/>
</dbReference>
<evidence type="ECO:0000313" key="4">
    <source>
        <dbReference type="Proteomes" id="UP000177416"/>
    </source>
</evidence>
<dbReference type="SUPFAM" id="SSF50129">
    <property type="entry name" value="GroES-like"/>
    <property type="match status" value="1"/>
</dbReference>
<dbReference type="InterPro" id="IPR002364">
    <property type="entry name" value="Quin_OxRdtase/zeta-crystal_CS"/>
</dbReference>
<dbReference type="Pfam" id="PF13602">
    <property type="entry name" value="ADH_zinc_N_2"/>
    <property type="match status" value="1"/>
</dbReference>
<dbReference type="PANTHER" id="PTHR11695:SF294">
    <property type="entry name" value="RETICULON-4-INTERACTING PROTEIN 1, MITOCHONDRIAL"/>
    <property type="match status" value="1"/>
</dbReference>
<keyword evidence="1" id="KW-0560">Oxidoreductase</keyword>
<dbReference type="InterPro" id="IPR036291">
    <property type="entry name" value="NAD(P)-bd_dom_sf"/>
</dbReference>
<protein>
    <recommendedName>
        <fullName evidence="2">Enoyl reductase (ER) domain-containing protein</fullName>
    </recommendedName>
</protein>
<sequence length="305" mass="32444">MRAVQISGYGGSEVLEIRDNVPPPIPQTGHVLVEVHAAGINPFDIKVLSGAYQTMIPLKFPVTFGGDFAGVVTQTGEEVYGSAIVLSGGSGAFAQYACAAVGKIASKPKKLNFIEAAGLPVAGLTAIEAIKDRIDLQKNQKILIHGGAGGVGNIAIQFAKSIGAYVATTVNADDADFVKGLGADEVINYKTQAFEEMLKDFDAVLDTVGGQVADKSYKVLKRSGVLVLLVSQVNEVLAKTYGVETIRQQSTIDTMHLTRLTQLVDNGNIKVHVDTVFSINQVREAFSHLQTGHPRGKVVLKIEEQ</sequence>
<dbReference type="CDD" id="cd05289">
    <property type="entry name" value="MDR_like_2"/>
    <property type="match status" value="1"/>
</dbReference>
<name>A0A1F5ZJB7_9BACT</name>
<dbReference type="SMART" id="SM00829">
    <property type="entry name" value="PKS_ER"/>
    <property type="match status" value="1"/>
</dbReference>